<dbReference type="AlphaFoldDB" id="A0A259U1D2"/>
<dbReference type="InterPro" id="IPR002502">
    <property type="entry name" value="Amidase_domain"/>
</dbReference>
<name>A0A259U1D2_9BACT</name>
<comment type="caution">
    <text evidence="5">The sequence shown here is derived from an EMBL/GenBank/DDBJ whole genome shotgun (WGS) entry which is preliminary data.</text>
</comment>
<evidence type="ECO:0000259" key="3">
    <source>
        <dbReference type="SMART" id="SM00644"/>
    </source>
</evidence>
<gene>
    <name evidence="5" type="ORF">BSZ36_12040</name>
</gene>
<dbReference type="InterPro" id="IPR006619">
    <property type="entry name" value="PGRP_domain_met/bac"/>
</dbReference>
<dbReference type="PANTHER" id="PTHR11022">
    <property type="entry name" value="PEPTIDOGLYCAN RECOGNITION PROTEIN"/>
    <property type="match status" value="1"/>
</dbReference>
<keyword evidence="6" id="KW-1185">Reference proteome</keyword>
<dbReference type="PANTHER" id="PTHR11022:SF41">
    <property type="entry name" value="PEPTIDOGLYCAN-RECOGNITION PROTEIN LC-RELATED"/>
    <property type="match status" value="1"/>
</dbReference>
<dbReference type="InterPro" id="IPR015510">
    <property type="entry name" value="PGRP"/>
</dbReference>
<feature type="domain" description="Peptidoglycan recognition protein family" evidence="4">
    <location>
        <begin position="41"/>
        <end position="190"/>
    </location>
</feature>
<feature type="signal peptide" evidence="2">
    <location>
        <begin position="1"/>
        <end position="20"/>
    </location>
</feature>
<dbReference type="EMBL" id="MQWB01000001">
    <property type="protein sequence ID" value="OZC03648.1"/>
    <property type="molecule type" value="Genomic_DNA"/>
</dbReference>
<dbReference type="GO" id="GO:0009253">
    <property type="term" value="P:peptidoglycan catabolic process"/>
    <property type="evidence" value="ECO:0007669"/>
    <property type="project" value="InterPro"/>
</dbReference>
<keyword evidence="2" id="KW-0732">Signal</keyword>
<dbReference type="RefSeq" id="WP_094549246.1">
    <property type="nucleotide sequence ID" value="NZ_MQWB01000001.1"/>
</dbReference>
<dbReference type="Gene3D" id="3.40.80.10">
    <property type="entry name" value="Peptidoglycan recognition protein-like"/>
    <property type="match status" value="1"/>
</dbReference>
<dbReference type="GO" id="GO:0008745">
    <property type="term" value="F:N-acetylmuramoyl-L-alanine amidase activity"/>
    <property type="evidence" value="ECO:0007669"/>
    <property type="project" value="InterPro"/>
</dbReference>
<evidence type="ECO:0000256" key="1">
    <source>
        <dbReference type="ARBA" id="ARBA00007553"/>
    </source>
</evidence>
<dbReference type="CDD" id="cd06583">
    <property type="entry name" value="PGRP"/>
    <property type="match status" value="1"/>
</dbReference>
<organism evidence="5 6">
    <name type="scientific">Rubricoccus marinus</name>
    <dbReference type="NCBI Taxonomy" id="716817"/>
    <lineage>
        <taxon>Bacteria</taxon>
        <taxon>Pseudomonadati</taxon>
        <taxon>Rhodothermota</taxon>
        <taxon>Rhodothermia</taxon>
        <taxon>Rhodothermales</taxon>
        <taxon>Rubricoccaceae</taxon>
        <taxon>Rubricoccus</taxon>
    </lineage>
</organism>
<proteinExistence type="inferred from homology"/>
<dbReference type="Pfam" id="PF01510">
    <property type="entry name" value="Amidase_2"/>
    <property type="match status" value="1"/>
</dbReference>
<comment type="similarity">
    <text evidence="1">Belongs to the N-acetylmuramoyl-L-alanine amidase 2 family.</text>
</comment>
<dbReference type="SMART" id="SM00644">
    <property type="entry name" value="Ami_2"/>
    <property type="match status" value="1"/>
</dbReference>
<dbReference type="GO" id="GO:0008270">
    <property type="term" value="F:zinc ion binding"/>
    <property type="evidence" value="ECO:0007669"/>
    <property type="project" value="InterPro"/>
</dbReference>
<feature type="chain" id="PRO_5013079437" description="N-acetylmuramoyl-L-alanine amidase" evidence="2">
    <location>
        <begin position="21"/>
        <end position="222"/>
    </location>
</feature>
<feature type="domain" description="N-acetylmuramoyl-L-alanine amidase" evidence="3">
    <location>
        <begin position="55"/>
        <end position="198"/>
    </location>
</feature>
<protein>
    <recommendedName>
        <fullName evidence="7">N-acetylmuramoyl-L-alanine amidase</fullName>
    </recommendedName>
</protein>
<evidence type="ECO:0000313" key="6">
    <source>
        <dbReference type="Proteomes" id="UP000216446"/>
    </source>
</evidence>
<sequence length="222" mass="24327">MSRFSLVAVALLTLAGCSSGGSTQTVSAIPVLPPLDPLPDVEVVTRAEWGAEPLAFAVPPQTPDAITIHHTATYQNADRTPEAKIQALQRFSLSSDTLDDGRPKKAWADVPYHYYIASDGTILEGRDVRLEGDTNTNYDLHGQIQIVVEGNFMEEQPTERQVASTMNLVRALAARYDIPRNRLEGHGDRATGQTQCPGDALRIFFPKFKGTMPLSRLDPSRL</sequence>
<evidence type="ECO:0008006" key="7">
    <source>
        <dbReference type="Google" id="ProtNLM"/>
    </source>
</evidence>
<reference evidence="5 6" key="1">
    <citation type="submission" date="2016-11" db="EMBL/GenBank/DDBJ databases">
        <title>Study of marine rhodopsin-containing bacteria.</title>
        <authorList>
            <person name="Yoshizawa S."/>
            <person name="Kumagai Y."/>
            <person name="Kogure K."/>
        </authorList>
    </citation>
    <scope>NUCLEOTIDE SEQUENCE [LARGE SCALE GENOMIC DNA]</scope>
    <source>
        <strain evidence="5 6">SG-29</strain>
    </source>
</reference>
<evidence type="ECO:0000313" key="5">
    <source>
        <dbReference type="EMBL" id="OZC03648.1"/>
    </source>
</evidence>
<dbReference type="PROSITE" id="PS51257">
    <property type="entry name" value="PROKAR_LIPOPROTEIN"/>
    <property type="match status" value="1"/>
</dbReference>
<evidence type="ECO:0000259" key="4">
    <source>
        <dbReference type="SMART" id="SM00701"/>
    </source>
</evidence>
<dbReference type="InParanoid" id="A0A259U1D2"/>
<dbReference type="Proteomes" id="UP000216446">
    <property type="component" value="Unassembled WGS sequence"/>
</dbReference>
<evidence type="ECO:0000256" key="2">
    <source>
        <dbReference type="SAM" id="SignalP"/>
    </source>
</evidence>
<dbReference type="SUPFAM" id="SSF55846">
    <property type="entry name" value="N-acetylmuramoyl-L-alanine amidase-like"/>
    <property type="match status" value="1"/>
</dbReference>
<accession>A0A259U1D2</accession>
<dbReference type="InterPro" id="IPR036505">
    <property type="entry name" value="Amidase/PGRP_sf"/>
</dbReference>
<dbReference type="OrthoDB" id="9811296at2"/>
<dbReference type="SMART" id="SM00701">
    <property type="entry name" value="PGRP"/>
    <property type="match status" value="1"/>
</dbReference>